<comment type="caution">
    <text evidence="1">The sequence shown here is derived from an EMBL/GenBank/DDBJ whole genome shotgun (WGS) entry which is preliminary data.</text>
</comment>
<gene>
    <name evidence="1" type="ORF">KE626_08125</name>
</gene>
<dbReference type="InterPro" id="IPR018534">
    <property type="entry name" value="Tet_reg_excision_RteC"/>
</dbReference>
<sequence>MKAEEERISLAPELVVMESRKMVTCLHEHLEKLKESVLKEGFDSSEDEIEFFRIIKPLIFGKLLYYNKIFKIEAGRPVEVGNISRKYFKSKLEKLESYYIRDVVGTDFYKYYRSDSSEKDEQYFVRGQLDLLPGTRNRFFDTDHRFSTYYDYEAARIIECELLYEYLHLRLSGQNDHYGHSLPENQGDKKVLWTESKNALIELIYALHASQSVGHGKLSIRQMVSLFQMVFNVQLGDAHHAFHRMKFRTSNSFLDRLKSSLDSYMDKDL</sequence>
<protein>
    <submittedName>
        <fullName evidence="1">RteC domain-containing protein</fullName>
    </submittedName>
</protein>
<evidence type="ECO:0000313" key="1">
    <source>
        <dbReference type="EMBL" id="MBS0027273.1"/>
    </source>
</evidence>
<dbReference type="RefSeq" id="WP_211972376.1">
    <property type="nucleotide sequence ID" value="NZ_JAGTXB010000003.1"/>
</dbReference>
<organism evidence="1 2">
    <name type="scientific">Chitinophaga hostae</name>
    <dbReference type="NCBI Taxonomy" id="2831022"/>
    <lineage>
        <taxon>Bacteria</taxon>
        <taxon>Pseudomonadati</taxon>
        <taxon>Bacteroidota</taxon>
        <taxon>Chitinophagia</taxon>
        <taxon>Chitinophagales</taxon>
        <taxon>Chitinophagaceae</taxon>
        <taxon>Chitinophaga</taxon>
    </lineage>
</organism>
<dbReference type="EMBL" id="JAGTXB010000003">
    <property type="protein sequence ID" value="MBS0027273.1"/>
    <property type="molecule type" value="Genomic_DNA"/>
</dbReference>
<dbReference type="Pfam" id="PF09357">
    <property type="entry name" value="RteC"/>
    <property type="match status" value="1"/>
</dbReference>
<accession>A0ABS5IWC0</accession>
<keyword evidence="2" id="KW-1185">Reference proteome</keyword>
<name>A0ABS5IWC0_9BACT</name>
<evidence type="ECO:0000313" key="2">
    <source>
        <dbReference type="Proteomes" id="UP000676386"/>
    </source>
</evidence>
<dbReference type="Proteomes" id="UP000676386">
    <property type="component" value="Unassembled WGS sequence"/>
</dbReference>
<reference evidence="1 2" key="1">
    <citation type="submission" date="2021-04" db="EMBL/GenBank/DDBJ databases">
        <title>Chitinophaga sp. nov., isolated from the rhizosphere soil.</title>
        <authorList>
            <person name="He S."/>
        </authorList>
    </citation>
    <scope>NUCLEOTIDE SEQUENCE [LARGE SCALE GENOMIC DNA]</scope>
    <source>
        <strain evidence="1 2">2R12</strain>
    </source>
</reference>
<proteinExistence type="predicted"/>